<keyword evidence="3" id="KW-1185">Reference proteome</keyword>
<dbReference type="HOGENOM" id="CLU_2232936_0_0_11"/>
<evidence type="ECO:0000313" key="3">
    <source>
        <dbReference type="Proteomes" id="UP000007076"/>
    </source>
</evidence>
<dbReference type="Proteomes" id="UP000007076">
    <property type="component" value="Chromosome"/>
</dbReference>
<gene>
    <name evidence="2" type="ordered locus">KSE_18310</name>
</gene>
<dbReference type="KEGG" id="ksk:KSE_18310"/>
<sequence>MSGEGVRPRGLALGSPGRGEAVPLCGRPGCRFVRRRRADRSADRYCSAPCRQWVRAVERLEARPVGTERSAQADRLVSALVALDARTRPADRLSRAAMSAVLPPA</sequence>
<protein>
    <submittedName>
        <fullName evidence="2">Uncharacterized protein</fullName>
    </submittedName>
</protein>
<evidence type="ECO:0000256" key="1">
    <source>
        <dbReference type="SAM" id="MobiDB-lite"/>
    </source>
</evidence>
<accession>E4N8X5</accession>
<dbReference type="EMBL" id="AP010968">
    <property type="protein sequence ID" value="BAJ27656.1"/>
    <property type="molecule type" value="Genomic_DNA"/>
</dbReference>
<proteinExistence type="predicted"/>
<name>E4N8X5_KITSK</name>
<dbReference type="STRING" id="452652.KSE_18310"/>
<feature type="region of interest" description="Disordered" evidence="1">
    <location>
        <begin position="1"/>
        <end position="21"/>
    </location>
</feature>
<organism evidence="2 3">
    <name type="scientific">Kitasatospora setae (strain ATCC 33774 / DSM 43861 / JCM 3304 / KCC A-0304 / NBRC 14216 / KM-6054)</name>
    <name type="common">Streptomyces setae</name>
    <dbReference type="NCBI Taxonomy" id="452652"/>
    <lineage>
        <taxon>Bacteria</taxon>
        <taxon>Bacillati</taxon>
        <taxon>Actinomycetota</taxon>
        <taxon>Actinomycetes</taxon>
        <taxon>Kitasatosporales</taxon>
        <taxon>Streptomycetaceae</taxon>
        <taxon>Kitasatospora</taxon>
    </lineage>
</organism>
<reference evidence="2 3" key="1">
    <citation type="journal article" date="2010" name="DNA Res.">
        <title>Genome sequence of Kitasatospora setae NBRC 14216T: an evolutionary snapshot of the family Streptomycetaceae.</title>
        <authorList>
            <person name="Ichikawa N."/>
            <person name="Oguchi A."/>
            <person name="Ikeda H."/>
            <person name="Ishikawa J."/>
            <person name="Kitani S."/>
            <person name="Watanabe Y."/>
            <person name="Nakamura S."/>
            <person name="Katano Y."/>
            <person name="Kishi E."/>
            <person name="Sasagawa M."/>
            <person name="Ankai A."/>
            <person name="Fukui S."/>
            <person name="Hashimoto Y."/>
            <person name="Kamata S."/>
            <person name="Otoguro M."/>
            <person name="Tanikawa S."/>
            <person name="Nihira T."/>
            <person name="Horinouchi S."/>
            <person name="Ohnishi Y."/>
            <person name="Hayakawa M."/>
            <person name="Kuzuyama T."/>
            <person name="Arisawa A."/>
            <person name="Nomoto F."/>
            <person name="Miura H."/>
            <person name="Takahashi Y."/>
            <person name="Fujita N."/>
        </authorList>
    </citation>
    <scope>NUCLEOTIDE SEQUENCE [LARGE SCALE GENOMIC DNA]</scope>
    <source>
        <strain evidence="3">ATCC 33774 / DSM 43861 / JCM 3304 / KCC A-0304 / NBRC 14216 / KM-6054</strain>
    </source>
</reference>
<dbReference type="AlphaFoldDB" id="E4N8X5"/>
<evidence type="ECO:0000313" key="2">
    <source>
        <dbReference type="EMBL" id="BAJ27656.1"/>
    </source>
</evidence>